<keyword evidence="1" id="KW-0732">Signal</keyword>
<dbReference type="KEGG" id="fsc:FSU_1784"/>
<reference evidence="2 5" key="1">
    <citation type="submission" date="2009-10" db="EMBL/GenBank/DDBJ databases">
        <title>Complete sequence of Fibrobacter succinogenes subsp. succinogenes S85.</title>
        <authorList>
            <consortium name="US DOE Joint Genome Institute"/>
            <person name="Lucas S."/>
            <person name="Copeland A."/>
            <person name="Lapidus A."/>
            <person name="Glavina del Rio T."/>
            <person name="Tice H."/>
            <person name="Bruce D."/>
            <person name="Goodwin L."/>
            <person name="Pitluck S."/>
            <person name="Chertkov O."/>
            <person name="Detter J.C."/>
            <person name="Han C."/>
            <person name="Tapia R."/>
            <person name="Larimer F."/>
            <person name="Land M."/>
            <person name="Hauser L."/>
            <person name="Kyrpides N."/>
            <person name="Mikhailova N."/>
            <person name="Weimer P.J."/>
            <person name="Stevenson D.M."/>
            <person name="Boyum J."/>
            <person name="Brumm P.I."/>
            <person name="Mead D."/>
        </authorList>
    </citation>
    <scope>NUCLEOTIDE SEQUENCE [LARGE SCALE GENOMIC DNA]</scope>
    <source>
        <strain evidence="5">ATCC 19169 / S85</strain>
        <strain evidence="2">S85</strain>
    </source>
</reference>
<dbReference type="EMBL" id="CP002158">
    <property type="protein sequence ID" value="ADL24841.1"/>
    <property type="molecule type" value="Genomic_DNA"/>
</dbReference>
<dbReference type="Pfam" id="PF13036">
    <property type="entry name" value="LpoB"/>
    <property type="match status" value="1"/>
</dbReference>
<dbReference type="HOGENOM" id="CLU_114013_1_0_0"/>
<evidence type="ECO:0000313" key="4">
    <source>
        <dbReference type="Proteomes" id="UP000000517"/>
    </source>
</evidence>
<evidence type="ECO:0000313" key="3">
    <source>
        <dbReference type="EMBL" id="ADL24841.1"/>
    </source>
</evidence>
<evidence type="ECO:0000313" key="5">
    <source>
        <dbReference type="Proteomes" id="UP000001497"/>
    </source>
</evidence>
<keyword evidence="3" id="KW-0449">Lipoprotein</keyword>
<dbReference type="OrthoDB" id="9803653at2"/>
<sequence>MSKIWIFAICAGLAIFSGCASDGGKKVTRLDTNAVTDLSGSWNDTDSRLVAEEMINDCLSRPWYNDFASQKGSVPTIVIGKVRNKSHEHIRVETFIKDIERALINSSKAEFVANSNERADLRDELADQQGNTTEETTKDAGMEIGADLMLTGTINSIIDQEGGEQVVFYQVDMELTDIQSHRKVWLGDKKIKKYVAKSSVKF</sequence>
<dbReference type="Proteomes" id="UP000000517">
    <property type="component" value="Chromosome"/>
</dbReference>
<feature type="chain" id="PRO_5003002372" evidence="1">
    <location>
        <begin position="21"/>
        <end position="202"/>
    </location>
</feature>
<dbReference type="Gene3D" id="3.40.50.10610">
    <property type="entry name" value="ABC-type transport auxiliary lipoprotein component"/>
    <property type="match status" value="1"/>
</dbReference>
<dbReference type="PROSITE" id="PS51257">
    <property type="entry name" value="PROKAR_LIPOPROTEIN"/>
    <property type="match status" value="1"/>
</dbReference>
<accession>C9RQT0</accession>
<dbReference type="KEGG" id="fsu:Fisuc_1317"/>
<evidence type="ECO:0000313" key="2">
    <source>
        <dbReference type="EMBL" id="ACX74916.1"/>
    </source>
</evidence>
<dbReference type="InterPro" id="IPR014094">
    <property type="entry name" value="LpoB"/>
</dbReference>
<keyword evidence="5" id="KW-1185">Reference proteome</keyword>
<organism evidence="3 4">
    <name type="scientific">Fibrobacter succinogenes (strain ATCC 19169 / S85)</name>
    <dbReference type="NCBI Taxonomy" id="59374"/>
    <lineage>
        <taxon>Bacteria</taxon>
        <taxon>Pseudomonadati</taxon>
        <taxon>Fibrobacterota</taxon>
        <taxon>Fibrobacteria</taxon>
        <taxon>Fibrobacterales</taxon>
        <taxon>Fibrobacteraceae</taxon>
        <taxon>Fibrobacter</taxon>
    </lineage>
</organism>
<dbReference type="EMBL" id="CP001792">
    <property type="protein sequence ID" value="ACX74916.1"/>
    <property type="molecule type" value="Genomic_DNA"/>
</dbReference>
<reference evidence="3" key="3">
    <citation type="submission" date="2010-08" db="EMBL/GenBank/DDBJ databases">
        <authorList>
            <person name="Durkin A.S."/>
            <person name="Nelson K.E."/>
            <person name="Morrison M."/>
            <person name="Forsberg C.W."/>
            <person name="Wilson D.B."/>
            <person name="Russell J.B."/>
            <person name="Cann I.K.O."/>
            <person name="Mackie R.I."/>
            <person name="White B.A."/>
        </authorList>
    </citation>
    <scope>NUCLEOTIDE SEQUENCE</scope>
    <source>
        <strain evidence="3">S85</strain>
    </source>
</reference>
<dbReference type="AlphaFoldDB" id="C9RQT0"/>
<proteinExistence type="predicted"/>
<name>C9RQT0_FIBSS</name>
<dbReference type="PATRIC" id="fig|59374.8.peg.1720"/>
<reference evidence="4" key="2">
    <citation type="submission" date="2010-08" db="EMBL/GenBank/DDBJ databases">
        <title>Complete sequence of Fibrobacter succinogenes subsp. succinogenes S85.</title>
        <authorList>
            <person name="Durkin A.S."/>
            <person name="Nelson K.E."/>
            <person name="Morrison M."/>
            <person name="Forsberg C.W."/>
            <person name="Wilson D.B."/>
            <person name="Russell J.B."/>
            <person name="Cann I.K.O."/>
            <person name="Mackie R.I."/>
            <person name="White B.A."/>
        </authorList>
    </citation>
    <scope>NUCLEOTIDE SEQUENCE [LARGE SCALE GENOMIC DNA]</scope>
    <source>
        <strain evidence="4">ATCC 19169 / S85</strain>
    </source>
</reference>
<gene>
    <name evidence="2" type="ordered locus">Fisuc_1317</name>
    <name evidence="3" type="ordered locus">FSU_1784</name>
</gene>
<dbReference type="RefSeq" id="WP_014546025.1">
    <property type="nucleotide sequence ID" value="NC_013410.1"/>
</dbReference>
<protein>
    <submittedName>
        <fullName evidence="3">Putative lipoprotein</fullName>
    </submittedName>
</protein>
<feature type="signal peptide" evidence="1">
    <location>
        <begin position="1"/>
        <end position="20"/>
    </location>
</feature>
<evidence type="ECO:0000256" key="1">
    <source>
        <dbReference type="SAM" id="SignalP"/>
    </source>
</evidence>
<dbReference type="eggNOG" id="COG3417">
    <property type="taxonomic scope" value="Bacteria"/>
</dbReference>
<dbReference type="STRING" id="59374.FSU_1784"/>
<dbReference type="Proteomes" id="UP000001497">
    <property type="component" value="Chromosome"/>
</dbReference>